<keyword evidence="3" id="KW-1185">Reference proteome</keyword>
<gene>
    <name evidence="2" type="ORF">DLK05_10710</name>
</gene>
<evidence type="ECO:0000256" key="1">
    <source>
        <dbReference type="SAM" id="Phobius"/>
    </source>
</evidence>
<protein>
    <submittedName>
        <fullName evidence="2">Uncharacterized protein</fullName>
    </submittedName>
</protein>
<evidence type="ECO:0000313" key="3">
    <source>
        <dbReference type="Proteomes" id="UP000282985"/>
    </source>
</evidence>
<feature type="transmembrane region" description="Helical" evidence="1">
    <location>
        <begin position="92"/>
        <end position="112"/>
    </location>
</feature>
<comment type="caution">
    <text evidence="2">The sequence shown here is derived from an EMBL/GenBank/DDBJ whole genome shotgun (WGS) entry which is preliminary data.</text>
</comment>
<name>A0A434AU45_9BACT</name>
<dbReference type="RefSeq" id="WP_127343972.1">
    <property type="nucleotide sequence ID" value="NZ_RJJX01000013.1"/>
</dbReference>
<feature type="transmembrane region" description="Helical" evidence="1">
    <location>
        <begin position="17"/>
        <end position="39"/>
    </location>
</feature>
<organism evidence="2 3">
    <name type="scientific">Ancylomarina longa</name>
    <dbReference type="NCBI Taxonomy" id="2487017"/>
    <lineage>
        <taxon>Bacteria</taxon>
        <taxon>Pseudomonadati</taxon>
        <taxon>Bacteroidota</taxon>
        <taxon>Bacteroidia</taxon>
        <taxon>Marinilabiliales</taxon>
        <taxon>Marinifilaceae</taxon>
        <taxon>Ancylomarina</taxon>
    </lineage>
</organism>
<evidence type="ECO:0000313" key="2">
    <source>
        <dbReference type="EMBL" id="RUT77942.1"/>
    </source>
</evidence>
<dbReference type="EMBL" id="RJJX01000013">
    <property type="protein sequence ID" value="RUT77942.1"/>
    <property type="molecule type" value="Genomic_DNA"/>
</dbReference>
<accession>A0A434AU45</accession>
<proteinExistence type="predicted"/>
<reference evidence="2 3" key="1">
    <citation type="submission" date="2018-11" db="EMBL/GenBank/DDBJ databases">
        <title>Parancylomarina longa gen. nov., sp. nov., isolated from sediments of southern Okinawa.</title>
        <authorList>
            <person name="Fu T."/>
        </authorList>
    </citation>
    <scope>NUCLEOTIDE SEQUENCE [LARGE SCALE GENOMIC DNA]</scope>
    <source>
        <strain evidence="2 3">T3-2 S1-C</strain>
    </source>
</reference>
<feature type="transmembrane region" description="Helical" evidence="1">
    <location>
        <begin position="119"/>
        <end position="137"/>
    </location>
</feature>
<sequence length="168" mass="18911">MEENVTTIELPKKRPTFLTVLCILSLIGSGGLGLIYSAYQYVTFDTTYTTEMEKMETAMDQFNDADIDSGFLYNSVQNNIIRLKATAENLDLITGANCLFAIISLIGVFMMFKLKKNGFYVYTFANLFWLLVPLALIDFDAMLTNTMIGAGFTVLFVILYAVNLKHME</sequence>
<keyword evidence="1" id="KW-0472">Membrane</keyword>
<keyword evidence="1" id="KW-1133">Transmembrane helix</keyword>
<dbReference type="Proteomes" id="UP000282985">
    <property type="component" value="Unassembled WGS sequence"/>
</dbReference>
<feature type="transmembrane region" description="Helical" evidence="1">
    <location>
        <begin position="143"/>
        <end position="162"/>
    </location>
</feature>
<keyword evidence="1" id="KW-0812">Transmembrane</keyword>
<dbReference type="OrthoDB" id="1120569at2"/>
<dbReference type="AlphaFoldDB" id="A0A434AU45"/>